<keyword evidence="6" id="KW-0227">DNA damage</keyword>
<dbReference type="AlphaFoldDB" id="A0A6I3S3R8"/>
<feature type="binding site" evidence="14">
    <location>
        <position position="17"/>
    </location>
    <ligand>
        <name>substrate</name>
    </ligand>
</feature>
<keyword evidence="4" id="KW-0540">Nuclease</keyword>
<comment type="catalytic activity">
    <reaction evidence="1">
        <text>Exonucleolytic cleavage in the 3'- to 5'-direction to yield nucleoside 5'-phosphates.</text>
        <dbReference type="EC" id="3.1.11.1"/>
    </reaction>
</comment>
<dbReference type="EC" id="3.1.11.1" evidence="2"/>
<keyword evidence="5 15" id="KW-0479">Metal-binding</keyword>
<dbReference type="PIRSF" id="PIRSF000977">
    <property type="entry name" value="Exodeoxyribonuclease_I"/>
    <property type="match status" value="1"/>
</dbReference>
<evidence type="ECO:0000256" key="2">
    <source>
        <dbReference type="ARBA" id="ARBA00012108"/>
    </source>
</evidence>
<dbReference type="Pfam" id="PF08411">
    <property type="entry name" value="ExoI_SH3"/>
    <property type="match status" value="1"/>
</dbReference>
<evidence type="ECO:0000256" key="8">
    <source>
        <dbReference type="ARBA" id="ARBA00022839"/>
    </source>
</evidence>
<dbReference type="Gene3D" id="1.20.1280.70">
    <property type="entry name" value="Exonuclease ExoI, domain 3"/>
    <property type="match status" value="1"/>
</dbReference>
<evidence type="ECO:0000256" key="3">
    <source>
        <dbReference type="ARBA" id="ARBA00019900"/>
    </source>
</evidence>
<feature type="binding site" evidence="15">
    <location>
        <position position="188"/>
    </location>
    <ligand>
        <name>Mg(2+)</name>
        <dbReference type="ChEBI" id="CHEBI:18420"/>
        <label>2</label>
    </ligand>
</feature>
<feature type="binding site" evidence="14">
    <location>
        <position position="167"/>
    </location>
    <ligand>
        <name>substrate</name>
    </ligand>
</feature>
<evidence type="ECO:0000256" key="12">
    <source>
        <dbReference type="ARBA" id="ARBA00031220"/>
    </source>
</evidence>
<dbReference type="InterPro" id="IPR036397">
    <property type="entry name" value="RNaseH_sf"/>
</dbReference>
<dbReference type="GO" id="GO:0046872">
    <property type="term" value="F:metal ion binding"/>
    <property type="evidence" value="ECO:0007669"/>
    <property type="project" value="UniProtKB-KW"/>
</dbReference>
<reference evidence="16 17" key="1">
    <citation type="journal article" date="2019" name="Nat. Med.">
        <title>A library of human gut bacterial isolates paired with longitudinal multiomics data enables mechanistic microbiome research.</title>
        <authorList>
            <person name="Poyet M."/>
            <person name="Groussin M."/>
            <person name="Gibbons S.M."/>
            <person name="Avila-Pacheco J."/>
            <person name="Jiang X."/>
            <person name="Kearney S.M."/>
            <person name="Perrotta A.R."/>
            <person name="Berdy B."/>
            <person name="Zhao S."/>
            <person name="Lieberman T.D."/>
            <person name="Swanson P.K."/>
            <person name="Smith M."/>
            <person name="Roesemann S."/>
            <person name="Alexander J.E."/>
            <person name="Rich S.A."/>
            <person name="Livny J."/>
            <person name="Vlamakis H."/>
            <person name="Clish C."/>
            <person name="Bullock K."/>
            <person name="Deik A."/>
            <person name="Scott J."/>
            <person name="Pierce K.A."/>
            <person name="Xavier R.J."/>
            <person name="Alm E.J."/>
        </authorList>
    </citation>
    <scope>NUCLEOTIDE SEQUENCE [LARGE SCALE GENOMIC DNA]</scope>
    <source>
        <strain evidence="16 17">BIOML-A2</strain>
    </source>
</reference>
<dbReference type="Gene3D" id="3.30.420.10">
    <property type="entry name" value="Ribonuclease H-like superfamily/Ribonuclease H"/>
    <property type="match status" value="1"/>
</dbReference>
<evidence type="ECO:0000256" key="1">
    <source>
        <dbReference type="ARBA" id="ARBA00000563"/>
    </source>
</evidence>
<gene>
    <name evidence="16" type="primary">sbcB</name>
    <name evidence="16" type="ORF">GMD42_00100</name>
</gene>
<dbReference type="InterPro" id="IPR013520">
    <property type="entry name" value="Ribonucl_H"/>
</dbReference>
<dbReference type="Pfam" id="PF26016">
    <property type="entry name" value="ExoI_C"/>
    <property type="match status" value="1"/>
</dbReference>
<evidence type="ECO:0000256" key="11">
    <source>
        <dbReference type="ARBA" id="ARBA00023204"/>
    </source>
</evidence>
<sequence>MTDTVNNSTSYLWYDYETFGTEARKDRPVQYGSFRTDTNFNIIGQSMVLYAQLADDYIPSPGSSLVTGITPMSLMDEENALAEADFAKVIRDEMGKPGTITIGYNNRNYDDEMTRFMFWRNLLPAYDTEYGEGRGRFDVFLLVIAVYAVAPQILNWPTKEDGTVCFKLDRLTPANNLPHRHAHDASSDAFATLQLAKLIASKNPRLWEYALSISKSDKIVELLNEKRPLLYVDRYSLHHRRGLRPVMPLFENPSVRNEWICWDLSADPNEMWAITEKDMKERSFVTREQKEQGIKPLPFVRIKTKKQPFLMKGMSVWITKNGQGLFEHPAAYYSENASKILASADRLSELLSLFMALADRKAEEHAKDIPEEALYSGGFPSNSDARKMATFRALPPEEMADAFDRLEFDREDLAELTLYFMGRNYPEYALTPETERLWRLHKYNKLVKGLGGARTFTQFYEELEEVRAGADEHGLEILEDVEGYVENLRSEYEA</sequence>
<evidence type="ECO:0000256" key="6">
    <source>
        <dbReference type="ARBA" id="ARBA00022763"/>
    </source>
</evidence>
<dbReference type="Proteomes" id="UP000462362">
    <property type="component" value="Unassembled WGS sequence"/>
</dbReference>
<protein>
    <recommendedName>
        <fullName evidence="3">Exodeoxyribonuclease I</fullName>
        <ecNumber evidence="2">3.1.11.1</ecNumber>
    </recommendedName>
    <alternativeName>
        <fullName evidence="12">DNA deoxyribophosphodiesterase</fullName>
    </alternativeName>
</protein>
<dbReference type="InterPro" id="IPR038649">
    <property type="entry name" value="EXOI_SH3_sf"/>
</dbReference>
<evidence type="ECO:0000256" key="15">
    <source>
        <dbReference type="PIRSR" id="PIRSR000977-2"/>
    </source>
</evidence>
<keyword evidence="10" id="KW-0238">DNA-binding</keyword>
<evidence type="ECO:0000256" key="14">
    <source>
        <dbReference type="PIRSR" id="PIRSR000977-1"/>
    </source>
</evidence>
<dbReference type="RefSeq" id="WP_008810737.1">
    <property type="nucleotide sequence ID" value="NZ_CAJUON010000004.1"/>
</dbReference>
<feature type="binding site" evidence="15">
    <location>
        <position position="15"/>
    </location>
    <ligand>
        <name>Mg(2+)</name>
        <dbReference type="ChEBI" id="CHEBI:18420"/>
        <label>1</label>
    </ligand>
</feature>
<dbReference type="Gene3D" id="3.30.1520.20">
    <property type="entry name" value="Exonuclease ExoI, domain 2"/>
    <property type="match status" value="1"/>
</dbReference>
<keyword evidence="9 15" id="KW-0460">Magnesium</keyword>
<feature type="binding site" evidence="15">
    <location>
        <position position="17"/>
    </location>
    <ligand>
        <name>Mg(2+)</name>
        <dbReference type="ChEBI" id="CHEBI:18420"/>
        <label>2</label>
    </ligand>
</feature>
<dbReference type="GO" id="GO:0006281">
    <property type="term" value="P:DNA repair"/>
    <property type="evidence" value="ECO:0007669"/>
    <property type="project" value="UniProtKB-KW"/>
</dbReference>
<accession>A0A6I3S3R8</accession>
<dbReference type="InterPro" id="IPR023607">
    <property type="entry name" value="Exodeoxyribonuclease_I"/>
</dbReference>
<dbReference type="InterPro" id="IPR013620">
    <property type="entry name" value="Exonuc_1_SH3"/>
</dbReference>
<evidence type="ECO:0000256" key="13">
    <source>
        <dbReference type="ARBA" id="ARBA00046792"/>
    </source>
</evidence>
<evidence type="ECO:0000313" key="17">
    <source>
        <dbReference type="Proteomes" id="UP000462362"/>
    </source>
</evidence>
<dbReference type="InterPro" id="IPR058561">
    <property type="entry name" value="Exonuc_1_C"/>
</dbReference>
<evidence type="ECO:0000256" key="4">
    <source>
        <dbReference type="ARBA" id="ARBA00022722"/>
    </source>
</evidence>
<dbReference type="EMBL" id="WNCL01000001">
    <property type="protein sequence ID" value="MTU42056.1"/>
    <property type="molecule type" value="Genomic_DNA"/>
</dbReference>
<comment type="caution">
    <text evidence="16">The sequence shown here is derived from an EMBL/GenBank/DDBJ whole genome shotgun (WGS) entry which is preliminary data.</text>
</comment>
<dbReference type="InterPro" id="IPR012337">
    <property type="entry name" value="RNaseH-like_sf"/>
</dbReference>
<comment type="subunit">
    <text evidence="13">Monomer. Interacts with ssb (via C-terminus); this interaction stimulates the exonuclease activity by recruiting the enzyme to its substrate.</text>
</comment>
<keyword evidence="8" id="KW-0269">Exonuclease</keyword>
<comment type="cofactor">
    <cofactor evidence="15">
        <name>Mg(2+)</name>
        <dbReference type="ChEBI" id="CHEBI:18420"/>
    </cofactor>
    <text evidence="15">Binds 2 Mg(2+) ions per monomer.</text>
</comment>
<name>A0A6I3S3R8_9BURK</name>
<evidence type="ECO:0000256" key="7">
    <source>
        <dbReference type="ARBA" id="ARBA00022801"/>
    </source>
</evidence>
<keyword evidence="7 16" id="KW-0378">Hydrolase</keyword>
<dbReference type="InterPro" id="IPR034747">
    <property type="entry name" value="EXOI_SH3"/>
</dbReference>
<evidence type="ECO:0000256" key="5">
    <source>
        <dbReference type="ARBA" id="ARBA00022723"/>
    </source>
</evidence>
<proteinExistence type="predicted"/>
<dbReference type="PROSITE" id="PS51785">
    <property type="entry name" value="EXOI_C"/>
    <property type="match status" value="1"/>
</dbReference>
<organism evidence="16 17">
    <name type="scientific">Parasutterella excrementihominis</name>
    <dbReference type="NCBI Taxonomy" id="487175"/>
    <lineage>
        <taxon>Bacteria</taxon>
        <taxon>Pseudomonadati</taxon>
        <taxon>Pseudomonadota</taxon>
        <taxon>Betaproteobacteria</taxon>
        <taxon>Burkholderiales</taxon>
        <taxon>Sutterellaceae</taxon>
        <taxon>Parasutterella</taxon>
    </lineage>
</organism>
<dbReference type="PROSITE" id="PS51784">
    <property type="entry name" value="EXOI_SH3"/>
    <property type="match status" value="1"/>
</dbReference>
<dbReference type="FunFam" id="3.30.420.10:FF:000033">
    <property type="entry name" value="Exodeoxyribonuclease I"/>
    <property type="match status" value="1"/>
</dbReference>
<keyword evidence="11" id="KW-0234">DNA repair</keyword>
<evidence type="ECO:0000256" key="9">
    <source>
        <dbReference type="ARBA" id="ARBA00022842"/>
    </source>
</evidence>
<dbReference type="GO" id="GO:0003677">
    <property type="term" value="F:DNA binding"/>
    <property type="evidence" value="ECO:0007669"/>
    <property type="project" value="UniProtKB-KW"/>
</dbReference>
<dbReference type="GO" id="GO:0008310">
    <property type="term" value="F:single-stranded DNA 3'-5' DNA exonuclease activity"/>
    <property type="evidence" value="ECO:0007669"/>
    <property type="project" value="UniProtKB-EC"/>
</dbReference>
<dbReference type="Pfam" id="PF00929">
    <property type="entry name" value="RNase_T"/>
    <property type="match status" value="1"/>
</dbReference>
<evidence type="ECO:0000256" key="10">
    <source>
        <dbReference type="ARBA" id="ARBA00023125"/>
    </source>
</evidence>
<dbReference type="GeneID" id="43347980"/>
<dbReference type="SUPFAM" id="SSF53098">
    <property type="entry name" value="Ribonuclease H-like"/>
    <property type="match status" value="1"/>
</dbReference>
<dbReference type="NCBIfam" id="NF008746">
    <property type="entry name" value="PRK11779.1"/>
    <property type="match status" value="1"/>
</dbReference>
<evidence type="ECO:0000313" key="16">
    <source>
        <dbReference type="EMBL" id="MTU42056.1"/>
    </source>
</evidence>